<evidence type="ECO:0000256" key="1">
    <source>
        <dbReference type="ARBA" id="ARBA00005254"/>
    </source>
</evidence>
<accession>A0A836IC66</accession>
<dbReference type="GeneID" id="94287164"/>
<dbReference type="Proteomes" id="UP000674318">
    <property type="component" value="Chromosome 35"/>
</dbReference>
<name>A0A836IC66_9TRYP</name>
<dbReference type="GO" id="GO:0016836">
    <property type="term" value="F:hydro-lyase activity"/>
    <property type="evidence" value="ECO:0007669"/>
    <property type="project" value="UniProtKB-ARBA"/>
</dbReference>
<dbReference type="InterPro" id="IPR014748">
    <property type="entry name" value="Enoyl-CoA_hydra_C"/>
</dbReference>
<comment type="caution">
    <text evidence="3">The sequence shown here is derived from an EMBL/GenBank/DDBJ whole genome shotgun (WGS) entry which is preliminary data.</text>
</comment>
<dbReference type="PANTHER" id="PTHR11941">
    <property type="entry name" value="ENOYL-COA HYDRATASE-RELATED"/>
    <property type="match status" value="1"/>
</dbReference>
<dbReference type="OrthoDB" id="410701at2759"/>
<dbReference type="GO" id="GO:0006635">
    <property type="term" value="P:fatty acid beta-oxidation"/>
    <property type="evidence" value="ECO:0007669"/>
    <property type="project" value="TreeGrafter"/>
</dbReference>
<organism evidence="3 4">
    <name type="scientific">Porcisia hertigi</name>
    <dbReference type="NCBI Taxonomy" id="2761500"/>
    <lineage>
        <taxon>Eukaryota</taxon>
        <taxon>Discoba</taxon>
        <taxon>Euglenozoa</taxon>
        <taxon>Kinetoplastea</taxon>
        <taxon>Metakinetoplastina</taxon>
        <taxon>Trypanosomatida</taxon>
        <taxon>Trypanosomatidae</taxon>
        <taxon>Leishmaniinae</taxon>
        <taxon>Porcisia</taxon>
    </lineage>
</organism>
<dbReference type="Gene3D" id="3.90.226.10">
    <property type="entry name" value="2-enoyl-CoA Hydratase, Chain A, domain 1"/>
    <property type="match status" value="1"/>
</dbReference>
<reference evidence="3 4" key="1">
    <citation type="submission" date="2021-02" db="EMBL/GenBank/DDBJ databases">
        <title>Porcisia hertigi Genome sequencing and assembly.</title>
        <authorList>
            <person name="Almutairi H."/>
            <person name="Gatherer D."/>
        </authorList>
    </citation>
    <scope>NUCLEOTIDE SEQUENCE [LARGE SCALE GENOMIC DNA]</scope>
    <source>
        <strain evidence="3 4">C119</strain>
    </source>
</reference>
<dbReference type="InterPro" id="IPR029045">
    <property type="entry name" value="ClpP/crotonase-like_dom_sf"/>
</dbReference>
<dbReference type="KEGG" id="phet:94287164"/>
<dbReference type="FunFam" id="1.10.12.10:FF:000001">
    <property type="entry name" value="Probable enoyl-CoA hydratase, mitochondrial"/>
    <property type="match status" value="1"/>
</dbReference>
<evidence type="ECO:0000313" key="3">
    <source>
        <dbReference type="EMBL" id="KAG5492460.1"/>
    </source>
</evidence>
<sequence length="298" mass="31471">MLACTLLRAAASTGLAAGSFKVLHEGECVLRYEAASQVAILSMERHARKNAIGVSFLNSIRRAIDICRAGAPSAGRPTTADADCPSVRCLIVSSAVPKVFCAGADLKERKEMSVEESRAFVQRLRQTFNDLEDLPIPTIAAIEGKALGGGMELALALDMRVAGDEAAMGFPETGLAILPGAGGTVRAPVVLGVSRALEMILTAEQVSAQRALELGLVNRVVPASSALEASLDLALRISRNGPLGVCAAKKAVRFSVGKTRAEAMQMEAEQYEVVLATEDRLEGLKAFAEHRLPVYKGK</sequence>
<gene>
    <name evidence="3" type="ORF">JKF63_01038</name>
</gene>
<dbReference type="CDD" id="cd06558">
    <property type="entry name" value="crotonase-like"/>
    <property type="match status" value="1"/>
</dbReference>
<dbReference type="Gene3D" id="1.10.12.10">
    <property type="entry name" value="Lyase 2-enoyl-coa Hydratase, Chain A, domain 2"/>
    <property type="match status" value="1"/>
</dbReference>
<dbReference type="RefSeq" id="XP_067753244.1">
    <property type="nucleotide sequence ID" value="XM_067897087.1"/>
</dbReference>
<keyword evidence="4" id="KW-1185">Reference proteome</keyword>
<protein>
    <submittedName>
        <fullName evidence="3">Uncharacterized protein</fullName>
    </submittedName>
</protein>
<keyword evidence="2" id="KW-0456">Lyase</keyword>
<dbReference type="InterPro" id="IPR001753">
    <property type="entry name" value="Enoyl-CoA_hydra/iso"/>
</dbReference>
<evidence type="ECO:0000313" key="4">
    <source>
        <dbReference type="Proteomes" id="UP000674318"/>
    </source>
</evidence>
<dbReference type="SUPFAM" id="SSF52096">
    <property type="entry name" value="ClpP/crotonase"/>
    <property type="match status" value="1"/>
</dbReference>
<evidence type="ECO:0000256" key="2">
    <source>
        <dbReference type="ARBA" id="ARBA00023239"/>
    </source>
</evidence>
<dbReference type="AlphaFoldDB" id="A0A836IC66"/>
<dbReference type="Pfam" id="PF00378">
    <property type="entry name" value="ECH_1"/>
    <property type="match status" value="1"/>
</dbReference>
<proteinExistence type="inferred from homology"/>
<dbReference type="FunFam" id="3.90.226.10:FF:000009">
    <property type="entry name" value="Carnitinyl-CoA dehydratase"/>
    <property type="match status" value="1"/>
</dbReference>
<dbReference type="PANTHER" id="PTHR11941:SF171">
    <property type="entry name" value="SD19268P"/>
    <property type="match status" value="1"/>
</dbReference>
<comment type="similarity">
    <text evidence="1">Belongs to the enoyl-CoA hydratase/isomerase family.</text>
</comment>
<dbReference type="GO" id="GO:0005739">
    <property type="term" value="C:mitochondrion"/>
    <property type="evidence" value="ECO:0007669"/>
    <property type="project" value="TreeGrafter"/>
</dbReference>
<dbReference type="EMBL" id="JAFJZO010000035">
    <property type="protein sequence ID" value="KAG5492460.1"/>
    <property type="molecule type" value="Genomic_DNA"/>
</dbReference>